<feature type="transmembrane region" description="Helical" evidence="1">
    <location>
        <begin position="137"/>
        <end position="155"/>
    </location>
</feature>
<sequence>MTMNSIYSEFLKLKRSMSWAVVLVVPIIMVLAGSMSTMLAQDTFEDGWHTLWIRSVGFYGMAILPVAVAILASLVWRVEHKNSNWNALMSRPVPTSEVVLGKVAAIAALAASMQLVLLVTVIGLGKLVFGLEGMLPAKYLLGSLLIMLACVPLAALQSALSAFLRSFATPVTIALVMTSASTLLLQLKLTAALALPYGLVTHTTQLGTSLVSGQRTSFAVPDLSLVSACIVTGAAVVLTALIVAITSMALNRTDTRA</sequence>
<dbReference type="CDD" id="cd21809">
    <property type="entry name" value="ABC-2_lan_permease-like"/>
    <property type="match status" value="1"/>
</dbReference>
<keyword evidence="1" id="KW-0472">Membrane</keyword>
<reference evidence="2" key="1">
    <citation type="submission" date="2021-03" db="EMBL/GenBank/DDBJ databases">
        <title>Human Oral Microbial Genomes.</title>
        <authorList>
            <person name="Johnston C.D."/>
            <person name="Chen T."/>
            <person name="Dewhirst F.E."/>
        </authorList>
    </citation>
    <scope>NUCLEOTIDE SEQUENCE</scope>
    <source>
        <strain evidence="2">F0714</strain>
    </source>
</reference>
<dbReference type="AlphaFoldDB" id="A0AB37HXJ6"/>
<feature type="transmembrane region" description="Helical" evidence="1">
    <location>
        <begin position="225"/>
        <end position="250"/>
    </location>
</feature>
<keyword evidence="1" id="KW-0812">Transmembrane</keyword>
<evidence type="ECO:0000313" key="2">
    <source>
        <dbReference type="EMBL" id="QUC10816.1"/>
    </source>
</evidence>
<feature type="transmembrane region" description="Helical" evidence="1">
    <location>
        <begin position="56"/>
        <end position="78"/>
    </location>
</feature>
<evidence type="ECO:0000256" key="1">
    <source>
        <dbReference type="SAM" id="Phobius"/>
    </source>
</evidence>
<proteinExistence type="predicted"/>
<name>A0AB37HXJ6_9ACTN</name>
<feature type="transmembrane region" description="Helical" evidence="1">
    <location>
        <begin position="99"/>
        <end position="125"/>
    </location>
</feature>
<evidence type="ECO:0000313" key="3">
    <source>
        <dbReference type="Proteomes" id="UP000677180"/>
    </source>
</evidence>
<feature type="transmembrane region" description="Helical" evidence="1">
    <location>
        <begin position="167"/>
        <end position="187"/>
    </location>
</feature>
<accession>A0AB37HXJ6</accession>
<dbReference type="Proteomes" id="UP000677180">
    <property type="component" value="Chromosome"/>
</dbReference>
<keyword evidence="1" id="KW-1133">Transmembrane helix</keyword>
<organism evidence="2 3">
    <name type="scientific">Arachnia propionica</name>
    <dbReference type="NCBI Taxonomy" id="1750"/>
    <lineage>
        <taxon>Bacteria</taxon>
        <taxon>Bacillati</taxon>
        <taxon>Actinomycetota</taxon>
        <taxon>Actinomycetes</taxon>
        <taxon>Propionibacteriales</taxon>
        <taxon>Propionibacteriaceae</taxon>
        <taxon>Arachnia</taxon>
    </lineage>
</organism>
<dbReference type="Pfam" id="PF12730">
    <property type="entry name" value="ABC2_membrane_4"/>
    <property type="match status" value="1"/>
</dbReference>
<dbReference type="EMBL" id="CP072385">
    <property type="protein sequence ID" value="QUC10816.1"/>
    <property type="molecule type" value="Genomic_DNA"/>
</dbReference>
<dbReference type="RefSeq" id="WP_198341722.1">
    <property type="nucleotide sequence ID" value="NZ_CAJZDL010000154.1"/>
</dbReference>
<protein>
    <submittedName>
        <fullName evidence="2">ABC transporter permease</fullName>
    </submittedName>
</protein>
<gene>
    <name evidence="2" type="ORF">J5A53_13795</name>
</gene>